<sequence>MFFSPRSFLMFSCTSLSVSPFSKLTNAVLVRGPDSLASDDPIVPISPGCVLIRYVLLPLGQTTQPSYHISPLSGLAHSLFLVTSATWSCFCFRFSVLFRQGIEERKEE</sequence>
<proteinExistence type="predicted"/>
<name>A0A2M3ZMF9_9DIPT</name>
<organism evidence="1">
    <name type="scientific">Anopheles braziliensis</name>
    <dbReference type="NCBI Taxonomy" id="58242"/>
    <lineage>
        <taxon>Eukaryota</taxon>
        <taxon>Metazoa</taxon>
        <taxon>Ecdysozoa</taxon>
        <taxon>Arthropoda</taxon>
        <taxon>Hexapoda</taxon>
        <taxon>Insecta</taxon>
        <taxon>Pterygota</taxon>
        <taxon>Neoptera</taxon>
        <taxon>Endopterygota</taxon>
        <taxon>Diptera</taxon>
        <taxon>Nematocera</taxon>
        <taxon>Culicoidea</taxon>
        <taxon>Culicidae</taxon>
        <taxon>Anophelinae</taxon>
        <taxon>Anopheles</taxon>
    </lineage>
</organism>
<dbReference type="EMBL" id="GGFM01008975">
    <property type="protein sequence ID" value="MBW29726.1"/>
    <property type="molecule type" value="Transcribed_RNA"/>
</dbReference>
<evidence type="ECO:0000313" key="1">
    <source>
        <dbReference type="EMBL" id="MBW29726.1"/>
    </source>
</evidence>
<dbReference type="AlphaFoldDB" id="A0A2M3ZMF9"/>
<accession>A0A2M3ZMF9</accession>
<protein>
    <submittedName>
        <fullName evidence="1">Putative secreted peptide</fullName>
    </submittedName>
</protein>
<reference evidence="1" key="1">
    <citation type="submission" date="2018-01" db="EMBL/GenBank/DDBJ databases">
        <title>An insight into the sialome of Amazonian anophelines.</title>
        <authorList>
            <person name="Ribeiro J.M."/>
            <person name="Scarpassa V."/>
            <person name="Calvo E."/>
        </authorList>
    </citation>
    <scope>NUCLEOTIDE SEQUENCE</scope>
    <source>
        <tissue evidence="1">Salivary glands</tissue>
    </source>
</reference>